<dbReference type="PANTHER" id="PTHR30600">
    <property type="entry name" value="CYTOCHROME C PEROXIDASE-RELATED"/>
    <property type="match status" value="1"/>
</dbReference>
<proteinExistence type="predicted"/>
<keyword evidence="2 6" id="KW-0349">Heme</keyword>
<dbReference type="PROSITE" id="PS51007">
    <property type="entry name" value="CYTC"/>
    <property type="match status" value="1"/>
</dbReference>
<dbReference type="InterPro" id="IPR004852">
    <property type="entry name" value="Di-haem_cyt_c_peroxidsae"/>
</dbReference>
<comment type="caution">
    <text evidence="8">The sequence shown here is derived from an EMBL/GenBank/DDBJ whole genome shotgun (WGS) entry which is preliminary data.</text>
</comment>
<dbReference type="GO" id="GO:0030313">
    <property type="term" value="C:cell envelope"/>
    <property type="evidence" value="ECO:0007669"/>
    <property type="project" value="UniProtKB-SubCell"/>
</dbReference>
<evidence type="ECO:0000256" key="1">
    <source>
        <dbReference type="ARBA" id="ARBA00004196"/>
    </source>
</evidence>
<sequence>MLEQLDGPVENPLEMDSSWEEIETYVLGNTHYKEMFTGAGLKISKDNIKLALTEFMRALNTPNAPFDRYLEGETTALNEQQTRGWNEFQDQGCINCHRGVNIGGGLVTRFGYFGLPDNAEEETSAKSNMFRVASLRNVAQTAPYFHDGSVESLREAITIMAKVQLGKELSEQSIEDIHSFLQTLTGEKPQILQGGVNAKN</sequence>
<feature type="domain" description="Cytochrome c" evidence="7">
    <location>
        <begin position="79"/>
        <end position="185"/>
    </location>
</feature>
<evidence type="ECO:0000313" key="9">
    <source>
        <dbReference type="Proteomes" id="UP000031666"/>
    </source>
</evidence>
<accession>A0A0B8QMB3</accession>
<keyword evidence="4 8" id="KW-0560">Oxidoreductase</keyword>
<dbReference type="InterPro" id="IPR036909">
    <property type="entry name" value="Cyt_c-like_dom_sf"/>
</dbReference>
<comment type="subcellular location">
    <subcellularLocation>
        <location evidence="1">Cell envelope</location>
    </subcellularLocation>
</comment>
<gene>
    <name evidence="8" type="ORF">JCM19241_4907</name>
</gene>
<dbReference type="AlphaFoldDB" id="A0A0B8QMB3"/>
<evidence type="ECO:0000256" key="6">
    <source>
        <dbReference type="PROSITE-ProRule" id="PRU00433"/>
    </source>
</evidence>
<dbReference type="STRING" id="1481914.JCM19241_4907"/>
<keyword evidence="8" id="KW-0575">Peroxidase</keyword>
<evidence type="ECO:0000256" key="3">
    <source>
        <dbReference type="ARBA" id="ARBA00022723"/>
    </source>
</evidence>
<dbReference type="InterPro" id="IPR051395">
    <property type="entry name" value="Cytochrome_c_Peroxidase/MauG"/>
</dbReference>
<evidence type="ECO:0000259" key="7">
    <source>
        <dbReference type="PROSITE" id="PS51007"/>
    </source>
</evidence>
<protein>
    <submittedName>
        <fullName evidence="8">Cytochrome c551 peroxidase</fullName>
        <ecNumber evidence="8">1.11.1.5</ecNumber>
    </submittedName>
</protein>
<dbReference type="GO" id="GO:0020037">
    <property type="term" value="F:heme binding"/>
    <property type="evidence" value="ECO:0007669"/>
    <property type="project" value="InterPro"/>
</dbReference>
<dbReference type="EC" id="1.11.1.5" evidence="8"/>
<evidence type="ECO:0000256" key="4">
    <source>
        <dbReference type="ARBA" id="ARBA00023002"/>
    </source>
</evidence>
<dbReference type="Pfam" id="PF03150">
    <property type="entry name" value="CCP_MauG"/>
    <property type="match status" value="1"/>
</dbReference>
<dbReference type="InterPro" id="IPR009056">
    <property type="entry name" value="Cyt_c-like_dom"/>
</dbReference>
<keyword evidence="5 6" id="KW-0408">Iron</keyword>
<dbReference type="EMBL" id="BBSC01000012">
    <property type="protein sequence ID" value="GAM78202.1"/>
    <property type="molecule type" value="Genomic_DNA"/>
</dbReference>
<dbReference type="Gene3D" id="1.10.760.10">
    <property type="entry name" value="Cytochrome c-like domain"/>
    <property type="match status" value="2"/>
</dbReference>
<reference evidence="8 9" key="1">
    <citation type="submission" date="2015-01" db="EMBL/GenBank/DDBJ databases">
        <title>Vibrio sp. C94 JCM 19241 whole genome shotgun sequence.</title>
        <authorList>
            <person name="Sawabe T."/>
            <person name="Meirelles P."/>
            <person name="Feng G."/>
            <person name="Sayaka M."/>
            <person name="Hattori M."/>
            <person name="Ohkuma M."/>
        </authorList>
    </citation>
    <scope>NUCLEOTIDE SEQUENCE [LARGE SCALE GENOMIC DNA]</scope>
    <source>
        <strain evidence="9">JCM 19241</strain>
    </source>
</reference>
<dbReference type="GO" id="GO:0009055">
    <property type="term" value="F:electron transfer activity"/>
    <property type="evidence" value="ECO:0007669"/>
    <property type="project" value="InterPro"/>
</dbReference>
<evidence type="ECO:0000256" key="5">
    <source>
        <dbReference type="ARBA" id="ARBA00023004"/>
    </source>
</evidence>
<dbReference type="PANTHER" id="PTHR30600:SF7">
    <property type="entry name" value="CYTOCHROME C PEROXIDASE-RELATED"/>
    <property type="match status" value="1"/>
</dbReference>
<keyword evidence="3 6" id="KW-0479">Metal-binding</keyword>
<dbReference type="GO" id="GO:0004130">
    <property type="term" value="F:cytochrome-c peroxidase activity"/>
    <property type="evidence" value="ECO:0007669"/>
    <property type="project" value="UniProtKB-EC"/>
</dbReference>
<organism evidence="8 9">
    <name type="scientific">Vibrio ishigakensis</name>
    <dbReference type="NCBI Taxonomy" id="1481914"/>
    <lineage>
        <taxon>Bacteria</taxon>
        <taxon>Pseudomonadati</taxon>
        <taxon>Pseudomonadota</taxon>
        <taxon>Gammaproteobacteria</taxon>
        <taxon>Vibrionales</taxon>
        <taxon>Vibrionaceae</taxon>
        <taxon>Vibrio</taxon>
    </lineage>
</organism>
<dbReference type="GO" id="GO:0046872">
    <property type="term" value="F:metal ion binding"/>
    <property type="evidence" value="ECO:0007669"/>
    <property type="project" value="UniProtKB-KW"/>
</dbReference>
<name>A0A0B8QMB3_9VIBR</name>
<dbReference type="Proteomes" id="UP000031666">
    <property type="component" value="Unassembled WGS sequence"/>
</dbReference>
<dbReference type="SUPFAM" id="SSF46626">
    <property type="entry name" value="Cytochrome c"/>
    <property type="match status" value="2"/>
</dbReference>
<evidence type="ECO:0000256" key="2">
    <source>
        <dbReference type="ARBA" id="ARBA00022617"/>
    </source>
</evidence>
<evidence type="ECO:0000313" key="8">
    <source>
        <dbReference type="EMBL" id="GAM78202.1"/>
    </source>
</evidence>
<reference evidence="8 9" key="2">
    <citation type="submission" date="2015-01" db="EMBL/GenBank/DDBJ databases">
        <authorList>
            <consortium name="NBRP consortium"/>
            <person name="Sawabe T."/>
            <person name="Meirelles P."/>
            <person name="Feng G."/>
            <person name="Sayaka M."/>
            <person name="Hattori M."/>
            <person name="Ohkuma M."/>
        </authorList>
    </citation>
    <scope>NUCLEOTIDE SEQUENCE [LARGE SCALE GENOMIC DNA]</scope>
    <source>
        <strain evidence="9">JCM 19241</strain>
    </source>
</reference>